<evidence type="ECO:0000313" key="10">
    <source>
        <dbReference type="Proteomes" id="UP000037751"/>
    </source>
</evidence>
<dbReference type="Pfam" id="PF14608">
    <property type="entry name" value="zf-CCCH_2"/>
    <property type="match status" value="4"/>
</dbReference>
<keyword evidence="3" id="KW-0479">Metal-binding</keyword>
<evidence type="ECO:0000256" key="7">
    <source>
        <dbReference type="ARBA" id="ARBA00023242"/>
    </source>
</evidence>
<dbReference type="VEuPathDB" id="FungiDB:Malapachy_4166"/>
<keyword evidence="10" id="KW-1185">Reference proteome</keyword>
<dbReference type="Gene3D" id="1.10.340.40">
    <property type="entry name" value="Nuclear abundant poly(A) RNA-bind protein 2, N-terminal domain"/>
    <property type="match status" value="1"/>
</dbReference>
<comment type="similarity">
    <text evidence="2">Belongs to the ZC3H14 family.</text>
</comment>
<dbReference type="Proteomes" id="UP000037751">
    <property type="component" value="Unassembled WGS sequence"/>
</dbReference>
<feature type="region of interest" description="Disordered" evidence="8">
    <location>
        <begin position="94"/>
        <end position="188"/>
    </location>
</feature>
<keyword evidence="5" id="KW-0863">Zinc-finger</keyword>
<dbReference type="OrthoDB" id="438553at2759"/>
<evidence type="ECO:0000256" key="5">
    <source>
        <dbReference type="ARBA" id="ARBA00022771"/>
    </source>
</evidence>
<name>A0A0M8MUD5_9BASI</name>
<evidence type="ECO:0000256" key="8">
    <source>
        <dbReference type="SAM" id="MobiDB-lite"/>
    </source>
</evidence>
<organism evidence="9 10">
    <name type="scientific">Malassezia pachydermatis</name>
    <dbReference type="NCBI Taxonomy" id="77020"/>
    <lineage>
        <taxon>Eukaryota</taxon>
        <taxon>Fungi</taxon>
        <taxon>Dikarya</taxon>
        <taxon>Basidiomycota</taxon>
        <taxon>Ustilaginomycotina</taxon>
        <taxon>Malasseziomycetes</taxon>
        <taxon>Malasseziales</taxon>
        <taxon>Malasseziaceae</taxon>
        <taxon>Malassezia</taxon>
    </lineage>
</organism>
<protein>
    <submittedName>
        <fullName evidence="9">Uncharacterized protein</fullName>
    </submittedName>
</protein>
<feature type="region of interest" description="Disordered" evidence="8">
    <location>
        <begin position="423"/>
        <end position="442"/>
    </location>
</feature>
<dbReference type="Gene3D" id="4.10.1000.40">
    <property type="match status" value="2"/>
</dbReference>
<comment type="caution">
    <text evidence="9">The sequence shown here is derived from an EMBL/GenBank/DDBJ whole genome shotgun (WGS) entry which is preliminary data.</text>
</comment>
<proteinExistence type="inferred from homology"/>
<evidence type="ECO:0000256" key="4">
    <source>
        <dbReference type="ARBA" id="ARBA00022737"/>
    </source>
</evidence>
<reference evidence="9 10" key="1">
    <citation type="submission" date="2015-07" db="EMBL/GenBank/DDBJ databases">
        <title>Draft Genome Sequence of Malassezia furfur CBS1878 and Malassezia pachydermatis CBS1879.</title>
        <authorList>
            <person name="Triana S."/>
            <person name="Ohm R."/>
            <person name="Gonzalez A."/>
            <person name="DeCock H."/>
            <person name="Restrepo S."/>
            <person name="Celis A."/>
        </authorList>
    </citation>
    <scope>NUCLEOTIDE SEQUENCE [LARGE SCALE GENOMIC DNA]</scope>
    <source>
        <strain evidence="9 10">CBS 1879</strain>
    </source>
</reference>
<dbReference type="PANTHER" id="PTHR14738:SF29">
    <property type="entry name" value="ZINC FINGER CCCH DOMAIN-CONTAINING PROTEIN 14"/>
    <property type="match status" value="1"/>
</dbReference>
<dbReference type="RefSeq" id="XP_017991612.1">
    <property type="nucleotide sequence ID" value="XM_018138621.1"/>
</dbReference>
<dbReference type="EMBL" id="LGAV01000004">
    <property type="protein sequence ID" value="KOS13980.1"/>
    <property type="molecule type" value="Genomic_DNA"/>
</dbReference>
<evidence type="ECO:0000313" key="9">
    <source>
        <dbReference type="EMBL" id="KOS13980.1"/>
    </source>
</evidence>
<accession>A0A0M8MUD5</accession>
<dbReference type="GO" id="GO:0008143">
    <property type="term" value="F:poly(A) binding"/>
    <property type="evidence" value="ECO:0007669"/>
    <property type="project" value="InterPro"/>
</dbReference>
<dbReference type="GeneID" id="28730497"/>
<keyword evidence="7" id="KW-0539">Nucleus</keyword>
<dbReference type="GO" id="GO:0043488">
    <property type="term" value="P:regulation of mRNA stability"/>
    <property type="evidence" value="ECO:0007669"/>
    <property type="project" value="InterPro"/>
</dbReference>
<dbReference type="STRING" id="77020.A0A0M8MUD5"/>
<comment type="subcellular location">
    <subcellularLocation>
        <location evidence="1">Nucleus</location>
    </subcellularLocation>
</comment>
<dbReference type="AlphaFoldDB" id="A0A0M8MUD5"/>
<dbReference type="InterPro" id="IPR043094">
    <property type="entry name" value="Nab2/ZC3H14_N_sf"/>
</dbReference>
<evidence type="ECO:0000256" key="6">
    <source>
        <dbReference type="ARBA" id="ARBA00022833"/>
    </source>
</evidence>
<dbReference type="GO" id="GO:0005634">
    <property type="term" value="C:nucleus"/>
    <property type="evidence" value="ECO:0007669"/>
    <property type="project" value="UniProtKB-SubCell"/>
</dbReference>
<feature type="compositionally biased region" description="Basic and acidic residues" evidence="8">
    <location>
        <begin position="109"/>
        <end position="123"/>
    </location>
</feature>
<dbReference type="GO" id="GO:0005737">
    <property type="term" value="C:cytoplasm"/>
    <property type="evidence" value="ECO:0007669"/>
    <property type="project" value="TreeGrafter"/>
</dbReference>
<evidence type="ECO:0000256" key="1">
    <source>
        <dbReference type="ARBA" id="ARBA00004123"/>
    </source>
</evidence>
<keyword evidence="6" id="KW-0862">Zinc</keyword>
<sequence length="442" mass="47747">MTATMLTLELGTPEATRVQDSIQQVLVSHDLATQDDQVMAEYVTVMIANRKGPSMIEEELRDLMGGELDASIAHKIWAQACEVLGVNTPAAPAAPLRARSASPPPPSRPDADRTQTSREDRWADTQQVSPIRGRARRQERERFPAGGRRKKEAASQREDAPSLLARAGVPDPRAAPFTPNDGMPPMPMPMPPPFAMAMMASMAGQEGPSLFARLDPMMPNNPSVPPVTMAPPPRNDPSTFPTKPTQSALCRWSLQCTNPMCPYSHPSPANAGRHGDASALVLREEACEKGGACTDKDCVLSHVSPAVAFATARHETTAQATPCRFQQQCLNPSCTYAHYDANGTLVPPPGQSMPSSSTPCRYGAACTRADCMFSHPSARPRSSVPCRYGDGCTRPDCYFTHPRDGPAKPTSERLQAFAEDVPDRERIIPGEMPTPSTTQVVP</sequence>
<gene>
    <name evidence="9" type="ORF">Malapachy_4166</name>
</gene>
<evidence type="ECO:0000256" key="2">
    <source>
        <dbReference type="ARBA" id="ARBA00008423"/>
    </source>
</evidence>
<dbReference type="PANTHER" id="PTHR14738">
    <property type="entry name" value="ZINC FINGER CCCH DOMAIN-CONTAINING PROTEIN 14"/>
    <property type="match status" value="1"/>
</dbReference>
<evidence type="ECO:0000256" key="3">
    <source>
        <dbReference type="ARBA" id="ARBA00022723"/>
    </source>
</evidence>
<dbReference type="InterPro" id="IPR040366">
    <property type="entry name" value="Nab2/ZC3H14"/>
</dbReference>
<keyword evidence="4" id="KW-0677">Repeat</keyword>
<dbReference type="GO" id="GO:0008270">
    <property type="term" value="F:zinc ion binding"/>
    <property type="evidence" value="ECO:0007669"/>
    <property type="project" value="UniProtKB-KW"/>
</dbReference>